<protein>
    <recommendedName>
        <fullName evidence="9">Large ribosomal subunit protein eL8</fullName>
    </recommendedName>
</protein>
<dbReference type="InterPro" id="IPR022481">
    <property type="entry name" value="Ribosomal_eL8_arc"/>
</dbReference>
<evidence type="ECO:0000259" key="10">
    <source>
        <dbReference type="Pfam" id="PF01248"/>
    </source>
</evidence>
<dbReference type="GO" id="GO:0005840">
    <property type="term" value="C:ribosome"/>
    <property type="evidence" value="ECO:0007669"/>
    <property type="project" value="UniProtKB-KW"/>
</dbReference>
<dbReference type="PANTHER" id="PTHR23105">
    <property type="entry name" value="RIBOSOMAL PROTEIN L7AE FAMILY MEMBER"/>
    <property type="match status" value="1"/>
</dbReference>
<dbReference type="GO" id="GO:0042254">
    <property type="term" value="P:ribosome biogenesis"/>
    <property type="evidence" value="ECO:0007669"/>
    <property type="project" value="InterPro"/>
</dbReference>
<organism evidence="11 12">
    <name type="scientific">Methanoliparum thermophilum</name>
    <dbReference type="NCBI Taxonomy" id="2491083"/>
    <lineage>
        <taxon>Archaea</taxon>
        <taxon>Methanobacteriati</taxon>
        <taxon>Methanobacteriota</taxon>
        <taxon>Candidatus Methanoliparia</taxon>
        <taxon>Candidatus Methanoliparales</taxon>
        <taxon>Candidatus Methanoliparaceae</taxon>
        <taxon>Candidatus Methanoliparum</taxon>
    </lineage>
</organism>
<comment type="similarity">
    <text evidence="2 9">Belongs to the eukaryotic ribosomal protein eL8 family.</text>
</comment>
<dbReference type="GO" id="GO:0001682">
    <property type="term" value="P:tRNA 5'-leader removal"/>
    <property type="evidence" value="ECO:0007669"/>
    <property type="project" value="UniProtKB-UniRule"/>
</dbReference>
<dbReference type="PRINTS" id="PR00881">
    <property type="entry name" value="L7ARS6FAMILY"/>
</dbReference>
<dbReference type="GO" id="GO:0003735">
    <property type="term" value="F:structural constituent of ribosome"/>
    <property type="evidence" value="ECO:0007669"/>
    <property type="project" value="InterPro"/>
</dbReference>
<dbReference type="GO" id="GO:0005737">
    <property type="term" value="C:cytoplasm"/>
    <property type="evidence" value="ECO:0007669"/>
    <property type="project" value="UniProtKB-SubCell"/>
</dbReference>
<keyword evidence="8 9" id="KW-0687">Ribonucleoprotein</keyword>
<evidence type="ECO:0000313" key="11">
    <source>
        <dbReference type="EMBL" id="RZN64535.1"/>
    </source>
</evidence>
<keyword evidence="3 9" id="KW-0963">Cytoplasm</keyword>
<dbReference type="GO" id="GO:0006412">
    <property type="term" value="P:translation"/>
    <property type="evidence" value="ECO:0007669"/>
    <property type="project" value="UniProtKB-UniRule"/>
</dbReference>
<gene>
    <name evidence="9" type="primary">rpl7ae</name>
    <name evidence="11" type="ORF">EF806_04130</name>
</gene>
<dbReference type="SUPFAM" id="SSF55315">
    <property type="entry name" value="L30e-like"/>
    <property type="match status" value="1"/>
</dbReference>
<dbReference type="InterPro" id="IPR004037">
    <property type="entry name" value="Ribosomal_eL8-like_CS"/>
</dbReference>
<dbReference type="GO" id="GO:0019843">
    <property type="term" value="F:rRNA binding"/>
    <property type="evidence" value="ECO:0007669"/>
    <property type="project" value="UniProtKB-KW"/>
</dbReference>
<evidence type="ECO:0000256" key="8">
    <source>
        <dbReference type="ARBA" id="ARBA00023274"/>
    </source>
</evidence>
<accession>A0A520KRZ0</accession>
<dbReference type="NCBIfam" id="TIGR03677">
    <property type="entry name" value="eL8_ribo"/>
    <property type="match status" value="1"/>
</dbReference>
<dbReference type="InterPro" id="IPR018492">
    <property type="entry name" value="Ribosomal_eL8/Nhp2"/>
</dbReference>
<name>A0A520KRZ0_METT2</name>
<dbReference type="Gene3D" id="3.30.1330.30">
    <property type="match status" value="1"/>
</dbReference>
<keyword evidence="6 9" id="KW-0694">RNA-binding</keyword>
<dbReference type="AlphaFoldDB" id="A0A520KRZ0"/>
<comment type="function">
    <text evidence="9">Multifunctional RNA-binding protein that recognizes the K-turn motif in ribosomal RNA, the RNA component of RNase P, box H/ACA, box C/D and box C'/D' sRNAs.</text>
</comment>
<evidence type="ECO:0000256" key="4">
    <source>
        <dbReference type="ARBA" id="ARBA00022694"/>
    </source>
</evidence>
<evidence type="ECO:0000256" key="7">
    <source>
        <dbReference type="ARBA" id="ARBA00022980"/>
    </source>
</evidence>
<evidence type="ECO:0000256" key="2">
    <source>
        <dbReference type="ARBA" id="ARBA00007337"/>
    </source>
</evidence>
<dbReference type="PROSITE" id="PS01082">
    <property type="entry name" value="RIBOSOMAL_L7AE"/>
    <property type="match status" value="1"/>
</dbReference>
<dbReference type="FunFam" id="3.30.1330.30:FF:000020">
    <property type="entry name" value="50S ribosomal protein L7Ae"/>
    <property type="match status" value="1"/>
</dbReference>
<evidence type="ECO:0000256" key="5">
    <source>
        <dbReference type="ARBA" id="ARBA00022730"/>
    </source>
</evidence>
<dbReference type="PRINTS" id="PR00884">
    <property type="entry name" value="RIBOSOMALHS6"/>
</dbReference>
<dbReference type="HAMAP" id="MF_00326">
    <property type="entry name" value="Ribosomal_eL8"/>
    <property type="match status" value="1"/>
</dbReference>
<dbReference type="InterPro" id="IPR004038">
    <property type="entry name" value="Ribosomal_eL8/eL30/eS12/Gad45"/>
</dbReference>
<reference evidence="11 12" key="1">
    <citation type="journal article" date="2019" name="Nat. Microbiol.">
        <title>Wide diversity of methane and short-chain alkane metabolisms in uncultured archaea.</title>
        <authorList>
            <person name="Borrel G."/>
            <person name="Adam P.S."/>
            <person name="McKay L.J."/>
            <person name="Chen L.X."/>
            <person name="Sierra-Garcia I.N."/>
            <person name="Sieber C.M."/>
            <person name="Letourneur Q."/>
            <person name="Ghozlane A."/>
            <person name="Andersen G.L."/>
            <person name="Li W.J."/>
            <person name="Hallam S.J."/>
            <person name="Muyzer G."/>
            <person name="de Oliveira V.M."/>
            <person name="Inskeep W.P."/>
            <person name="Banfield J.F."/>
            <person name="Gribaldo S."/>
        </authorList>
    </citation>
    <scope>NUCLEOTIDE SEQUENCE [LARGE SCALE GENOMIC DNA]</scope>
    <source>
        <strain evidence="11">NM1a</strain>
    </source>
</reference>
<sequence>MVRPIFVRFDVPVELEKESLDILAEAKDTGKIKKGTNEVTKSIERGMARLVYISEDVKPEEIVAHIPLLCEEKGVPYIYIKNKNELGNACGLTVPTATAAIIDLVKSRDALDRLIKKIKSLK</sequence>
<evidence type="ECO:0000256" key="9">
    <source>
        <dbReference type="HAMAP-Rule" id="MF_00326"/>
    </source>
</evidence>
<dbReference type="EMBL" id="RXIF01000006">
    <property type="protein sequence ID" value="RZN64535.1"/>
    <property type="molecule type" value="Genomic_DNA"/>
</dbReference>
<keyword evidence="5 9" id="KW-0699">rRNA-binding</keyword>
<comment type="caution">
    <text evidence="11">The sequence shown here is derived from an EMBL/GenBank/DDBJ whole genome shotgun (WGS) entry which is preliminary data.</text>
</comment>
<evidence type="ECO:0000256" key="1">
    <source>
        <dbReference type="ARBA" id="ARBA00004496"/>
    </source>
</evidence>
<evidence type="ECO:0000256" key="3">
    <source>
        <dbReference type="ARBA" id="ARBA00022490"/>
    </source>
</evidence>
<evidence type="ECO:0000256" key="6">
    <source>
        <dbReference type="ARBA" id="ARBA00022884"/>
    </source>
</evidence>
<comment type="subunit">
    <text evidence="9">Part of the 50S ribosomal subunit. Probably part of the RNase P complex.</text>
</comment>
<keyword evidence="7 9" id="KW-0689">Ribosomal protein</keyword>
<evidence type="ECO:0000313" key="12">
    <source>
        <dbReference type="Proteomes" id="UP000317158"/>
    </source>
</evidence>
<dbReference type="GO" id="GO:1990904">
    <property type="term" value="C:ribonucleoprotein complex"/>
    <property type="evidence" value="ECO:0007669"/>
    <property type="project" value="UniProtKB-KW"/>
</dbReference>
<dbReference type="InterPro" id="IPR029064">
    <property type="entry name" value="Ribosomal_eL30-like_sf"/>
</dbReference>
<feature type="domain" description="Ribosomal protein eL8/eL30/eS12/Gadd45" evidence="10">
    <location>
        <begin position="22"/>
        <end position="109"/>
    </location>
</feature>
<dbReference type="InterPro" id="IPR050257">
    <property type="entry name" value="eL8/uL1-like"/>
</dbReference>
<keyword evidence="4 9" id="KW-0819">tRNA processing</keyword>
<dbReference type="Proteomes" id="UP000317158">
    <property type="component" value="Unassembled WGS sequence"/>
</dbReference>
<dbReference type="GO" id="GO:0004526">
    <property type="term" value="F:ribonuclease P activity"/>
    <property type="evidence" value="ECO:0007669"/>
    <property type="project" value="UniProtKB-UniRule"/>
</dbReference>
<comment type="subcellular location">
    <subcellularLocation>
        <location evidence="1 9">Cytoplasm</location>
    </subcellularLocation>
</comment>
<proteinExistence type="inferred from homology"/>
<dbReference type="Pfam" id="PF01248">
    <property type="entry name" value="Ribosomal_L7Ae"/>
    <property type="match status" value="1"/>
</dbReference>